<evidence type="ECO:0000313" key="4">
    <source>
        <dbReference type="Proteomes" id="UP000234881"/>
    </source>
</evidence>
<dbReference type="InterPro" id="IPR004682">
    <property type="entry name" value="TRAP_DctP"/>
</dbReference>
<dbReference type="PANTHER" id="PTHR33376:SF18">
    <property type="entry name" value="2,3-DIKETO-L-GULONATE-BINDING PERIPLASMIC PROTEIN YIAO"/>
    <property type="match status" value="1"/>
</dbReference>
<feature type="signal peptide" evidence="2">
    <location>
        <begin position="1"/>
        <end position="24"/>
    </location>
</feature>
<gene>
    <name evidence="3" type="ORF">C0081_13545</name>
</gene>
<dbReference type="PIRSF" id="PIRSF006470">
    <property type="entry name" value="DctB"/>
    <property type="match status" value="1"/>
</dbReference>
<dbReference type="GO" id="GO:0030246">
    <property type="term" value="F:carbohydrate binding"/>
    <property type="evidence" value="ECO:0007669"/>
    <property type="project" value="TreeGrafter"/>
</dbReference>
<name>A0A2N5XRG2_9HYPH</name>
<dbReference type="Pfam" id="PF03480">
    <property type="entry name" value="DctP"/>
    <property type="match status" value="1"/>
</dbReference>
<reference evidence="3 4" key="1">
    <citation type="submission" date="2018-01" db="EMBL/GenBank/DDBJ databases">
        <title>The draft genome sequence of Cohaesibacter sp. H1304.</title>
        <authorList>
            <person name="Wang N.-N."/>
            <person name="Du Z.-J."/>
        </authorList>
    </citation>
    <scope>NUCLEOTIDE SEQUENCE [LARGE SCALE GENOMIC DNA]</scope>
    <source>
        <strain evidence="3 4">H1304</strain>
    </source>
</reference>
<evidence type="ECO:0000256" key="1">
    <source>
        <dbReference type="ARBA" id="ARBA00022729"/>
    </source>
</evidence>
<organism evidence="3 4">
    <name type="scientific">Cohaesibacter celericrescens</name>
    <dbReference type="NCBI Taxonomy" id="2067669"/>
    <lineage>
        <taxon>Bacteria</taxon>
        <taxon>Pseudomonadati</taxon>
        <taxon>Pseudomonadota</taxon>
        <taxon>Alphaproteobacteria</taxon>
        <taxon>Hyphomicrobiales</taxon>
        <taxon>Cohaesibacteraceae</taxon>
    </lineage>
</organism>
<dbReference type="AlphaFoldDB" id="A0A2N5XRG2"/>
<dbReference type="InterPro" id="IPR018389">
    <property type="entry name" value="DctP_fam"/>
</dbReference>
<dbReference type="GO" id="GO:0055085">
    <property type="term" value="P:transmembrane transport"/>
    <property type="evidence" value="ECO:0007669"/>
    <property type="project" value="InterPro"/>
</dbReference>
<comment type="caution">
    <text evidence="3">The sequence shown here is derived from an EMBL/GenBank/DDBJ whole genome shotgun (WGS) entry which is preliminary data.</text>
</comment>
<dbReference type="NCBIfam" id="NF037995">
    <property type="entry name" value="TRAP_S1"/>
    <property type="match status" value="1"/>
</dbReference>
<dbReference type="NCBIfam" id="TIGR00787">
    <property type="entry name" value="dctP"/>
    <property type="match status" value="1"/>
</dbReference>
<protein>
    <submittedName>
        <fullName evidence="3">C4-dicarboxylate ABC transporter substrate-binding protein</fullName>
    </submittedName>
</protein>
<dbReference type="Proteomes" id="UP000234881">
    <property type="component" value="Unassembled WGS sequence"/>
</dbReference>
<keyword evidence="1 2" id="KW-0732">Signal</keyword>
<sequence length="325" mass="36207">MEMKLKLIPIAAAMLFASSTLSMAATELKFAHAAPETDLQQDLAKFFATEVEKRTNGEVTVKIFPQGQLGNDQQMITGVRSGIIDIEMSGLNNFDGLLPEVGGLFLPYIFTSRDHAYKVLDSEVGQGVLTKMEGFGMKGLGFPENGYRNITNSRKPIKTPEDVVGLKIRTNNSAALNEMFAMLKANPQPLPVSELYTALETGVVEAQEHPINITHSFRYDEVQKYLSMTQHSYSMLVMVMNLEKYEELTADQQKIISEVAKEATDFQRKLSIDKEASILADLKERGMEINDDVDKAAFQEAVKSTWNTYIEKFGDGMVKAIQAQQ</sequence>
<dbReference type="GO" id="GO:0030288">
    <property type="term" value="C:outer membrane-bounded periplasmic space"/>
    <property type="evidence" value="ECO:0007669"/>
    <property type="project" value="InterPro"/>
</dbReference>
<dbReference type="EMBL" id="PKUQ01000022">
    <property type="protein sequence ID" value="PLW77102.1"/>
    <property type="molecule type" value="Genomic_DNA"/>
</dbReference>
<evidence type="ECO:0000313" key="3">
    <source>
        <dbReference type="EMBL" id="PLW77102.1"/>
    </source>
</evidence>
<feature type="chain" id="PRO_5014736791" evidence="2">
    <location>
        <begin position="25"/>
        <end position="325"/>
    </location>
</feature>
<evidence type="ECO:0000256" key="2">
    <source>
        <dbReference type="SAM" id="SignalP"/>
    </source>
</evidence>
<dbReference type="PANTHER" id="PTHR33376">
    <property type="match status" value="1"/>
</dbReference>
<proteinExistence type="predicted"/>
<dbReference type="Gene3D" id="3.40.190.170">
    <property type="entry name" value="Bacterial extracellular solute-binding protein, family 7"/>
    <property type="match status" value="1"/>
</dbReference>
<accession>A0A2N5XRG2</accession>
<keyword evidence="4" id="KW-1185">Reference proteome</keyword>
<dbReference type="InterPro" id="IPR038404">
    <property type="entry name" value="TRAP_DctP_sf"/>
</dbReference>
<dbReference type="OrthoDB" id="9803763at2"/>